<evidence type="ECO:0000313" key="3">
    <source>
        <dbReference type="EMBL" id="QEC75113.1"/>
    </source>
</evidence>
<reference evidence="3 4" key="1">
    <citation type="journal article" date="2013" name="J. Microbiol.">
        <title>Mucilaginibacter ginsenosidivorax sp. nov., with ginsenoside converting activity isolated from sediment.</title>
        <authorList>
            <person name="Kim J.K."/>
            <person name="Choi T.E."/>
            <person name="Liu Q.M."/>
            <person name="Park H.Y."/>
            <person name="Yi T.H."/>
            <person name="Yoon M.H."/>
            <person name="Kim S.C."/>
            <person name="Im W.T."/>
        </authorList>
    </citation>
    <scope>NUCLEOTIDE SEQUENCE [LARGE SCALE GENOMIC DNA]</scope>
    <source>
        <strain evidence="3 4">KHI28</strain>
    </source>
</reference>
<gene>
    <name evidence="3" type="ORF">FSB76_03805</name>
</gene>
<name>A0A5B8VV16_9SPHI</name>
<dbReference type="Pfam" id="PF16389">
    <property type="entry name" value="DUF4998"/>
    <property type="match status" value="1"/>
</dbReference>
<dbReference type="KEGG" id="mgk:FSB76_03805"/>
<feature type="signal peptide" evidence="1">
    <location>
        <begin position="1"/>
        <end position="17"/>
    </location>
</feature>
<accession>A0A5B8VV16</accession>
<dbReference type="InterPro" id="IPR008979">
    <property type="entry name" value="Galactose-bd-like_sf"/>
</dbReference>
<dbReference type="Proteomes" id="UP000321362">
    <property type="component" value="Chromosome"/>
</dbReference>
<evidence type="ECO:0000259" key="2">
    <source>
        <dbReference type="Pfam" id="PF16391"/>
    </source>
</evidence>
<evidence type="ECO:0000313" key="4">
    <source>
        <dbReference type="Proteomes" id="UP000321362"/>
    </source>
</evidence>
<dbReference type="Gene3D" id="2.60.120.260">
    <property type="entry name" value="Galactose-binding domain-like"/>
    <property type="match status" value="1"/>
</dbReference>
<dbReference type="SUPFAM" id="SSF49785">
    <property type="entry name" value="Galactose-binding domain-like"/>
    <property type="match status" value="1"/>
</dbReference>
<sequence length="403" mass="44329">MKTIKYFALLYVLGLIAGLNSCTKTTGDAYKKFEKGGEITYPGRADTVLVQAGYNRVQLAVVLGNDPLVTKIRVYWNNQVDSTDVPVTHSGGKDTVKVIVPNLTEGNYNFTVYTFDSQNHKSVVINGSGIVYGPSYLTSLTNRTLKSLTESADGNKIELSWGVPAGGELGVEISYTGQNGAARKIVIPPTETSTELPDYKESTQLTYKSLYKPDSTAFETFSPPASTVTLPKFERQLDKSKFALVTLPTDVNEGGYGWLQSYLWDENYNPPGFATQSIIPCWFTFDSGASASISRFKVWQANDRLYNLESVKTFELYGSNSPSADGSFSSWTKIGSYTSVKPSGLPPGQNTAADVAFALAGEEFTVADGTPKFRYYRFKLLTNWGGGHFMTMEEIAFYTHDRL</sequence>
<dbReference type="OrthoDB" id="1043438at2"/>
<organism evidence="3 4">
    <name type="scientific">Mucilaginibacter ginsenosidivorax</name>
    <dbReference type="NCBI Taxonomy" id="862126"/>
    <lineage>
        <taxon>Bacteria</taxon>
        <taxon>Pseudomonadati</taxon>
        <taxon>Bacteroidota</taxon>
        <taxon>Sphingobacteriia</taxon>
        <taxon>Sphingobacteriales</taxon>
        <taxon>Sphingobacteriaceae</taxon>
        <taxon>Mucilaginibacter</taxon>
    </lineage>
</organism>
<protein>
    <recommendedName>
        <fullName evidence="2">DUF5000 domain-containing protein</fullName>
    </recommendedName>
</protein>
<dbReference type="RefSeq" id="WP_147052268.1">
    <property type="nucleotide sequence ID" value="NZ_CP042437.1"/>
</dbReference>
<feature type="domain" description="DUF5000" evidence="2">
    <location>
        <begin position="264"/>
        <end position="398"/>
    </location>
</feature>
<evidence type="ECO:0000256" key="1">
    <source>
        <dbReference type="SAM" id="SignalP"/>
    </source>
</evidence>
<feature type="chain" id="PRO_5022824175" description="DUF5000 domain-containing protein" evidence="1">
    <location>
        <begin position="18"/>
        <end position="403"/>
    </location>
</feature>
<keyword evidence="4" id="KW-1185">Reference proteome</keyword>
<dbReference type="InterPro" id="IPR032164">
    <property type="entry name" value="DUF5000"/>
</dbReference>
<proteinExistence type="predicted"/>
<dbReference type="EMBL" id="CP042437">
    <property type="protein sequence ID" value="QEC75113.1"/>
    <property type="molecule type" value="Genomic_DNA"/>
</dbReference>
<dbReference type="Pfam" id="PF16391">
    <property type="entry name" value="DUF5000"/>
    <property type="match status" value="1"/>
</dbReference>
<dbReference type="AlphaFoldDB" id="A0A5B8VV16"/>
<keyword evidence="1" id="KW-0732">Signal</keyword>